<dbReference type="NCBIfam" id="TIGR00014">
    <property type="entry name" value="arsC"/>
    <property type="match status" value="1"/>
</dbReference>
<dbReference type="InterPro" id="IPR036249">
    <property type="entry name" value="Thioredoxin-like_sf"/>
</dbReference>
<keyword evidence="2 4" id="KW-0560">Oxidoreductase</keyword>
<dbReference type="OrthoDB" id="9790554at2"/>
<proteinExistence type="inferred from homology"/>
<sequence length="120" mass="13839">MSTQTSPVVIYHNPRCSKSRATLELLRSKGIEPRIVEYLKTPPDADELDRILRKLDMEPREFMRRKEPEYAEADLDDPGLTRETLIRAMVQRPILIERPIVVHGDRAAIGRPPENVLKVL</sequence>
<dbReference type="InterPro" id="IPR006659">
    <property type="entry name" value="Arsenate_reductase"/>
</dbReference>
<protein>
    <recommendedName>
        <fullName evidence="4">Arsenate reductase</fullName>
        <ecNumber evidence="4">1.20.4.1</ecNumber>
    </recommendedName>
</protein>
<keyword evidence="6" id="KW-1185">Reference proteome</keyword>
<accession>A0A1V3NKJ5</accession>
<dbReference type="Proteomes" id="UP000189462">
    <property type="component" value="Unassembled WGS sequence"/>
</dbReference>
<dbReference type="EMBL" id="MVBK01000036">
    <property type="protein sequence ID" value="OOG25585.1"/>
    <property type="molecule type" value="Genomic_DNA"/>
</dbReference>
<evidence type="ECO:0000313" key="5">
    <source>
        <dbReference type="EMBL" id="OOG25585.1"/>
    </source>
</evidence>
<evidence type="ECO:0000256" key="1">
    <source>
        <dbReference type="ARBA" id="ARBA00007198"/>
    </source>
</evidence>
<evidence type="ECO:0000256" key="4">
    <source>
        <dbReference type="RuleBase" id="RU362029"/>
    </source>
</evidence>
<gene>
    <name evidence="5" type="ORF">B1C78_06370</name>
</gene>
<dbReference type="Pfam" id="PF03960">
    <property type="entry name" value="ArsC"/>
    <property type="match status" value="1"/>
</dbReference>
<evidence type="ECO:0000256" key="2">
    <source>
        <dbReference type="ARBA" id="ARBA00023002"/>
    </source>
</evidence>
<dbReference type="PANTHER" id="PTHR30041:SF4">
    <property type="entry name" value="ARSENATE REDUCTASE"/>
    <property type="match status" value="1"/>
</dbReference>
<dbReference type="RefSeq" id="WP_077278311.1">
    <property type="nucleotide sequence ID" value="NZ_MVBK01000036.1"/>
</dbReference>
<name>A0A1V3NKJ5_9GAMM</name>
<dbReference type="AlphaFoldDB" id="A0A1V3NKJ5"/>
<dbReference type="EC" id="1.20.4.1" evidence="4"/>
<evidence type="ECO:0000313" key="6">
    <source>
        <dbReference type="Proteomes" id="UP000189462"/>
    </source>
</evidence>
<evidence type="ECO:0000256" key="3">
    <source>
        <dbReference type="PROSITE-ProRule" id="PRU01282"/>
    </source>
</evidence>
<dbReference type="SUPFAM" id="SSF52833">
    <property type="entry name" value="Thioredoxin-like"/>
    <property type="match status" value="1"/>
</dbReference>
<reference evidence="5 6" key="1">
    <citation type="submission" date="2017-02" db="EMBL/GenBank/DDBJ databases">
        <title>Genomic diversity within the haloalkaliphilic genus Thioalkalivibrio.</title>
        <authorList>
            <person name="Ahn A.-C."/>
            <person name="Meier-Kolthoff J."/>
            <person name="Overmars L."/>
            <person name="Richter M."/>
            <person name="Woyke T."/>
            <person name="Sorokin D.Y."/>
            <person name="Muyzer G."/>
        </authorList>
    </citation>
    <scope>NUCLEOTIDE SEQUENCE [LARGE SCALE GENOMIC DNA]</scope>
    <source>
        <strain evidence="5 6">ALJD</strain>
    </source>
</reference>
<comment type="caution">
    <text evidence="5">The sequence shown here is derived from an EMBL/GenBank/DDBJ whole genome shotgun (WGS) entry which is preliminary data.</text>
</comment>
<dbReference type="InterPro" id="IPR006660">
    <property type="entry name" value="Arsenate_reductase-like"/>
</dbReference>
<dbReference type="GO" id="GO:0008794">
    <property type="term" value="F:arsenate reductase (glutaredoxin) activity"/>
    <property type="evidence" value="ECO:0007669"/>
    <property type="project" value="UniProtKB-UniRule"/>
</dbReference>
<dbReference type="Gene3D" id="3.40.30.10">
    <property type="entry name" value="Glutaredoxin"/>
    <property type="match status" value="1"/>
</dbReference>
<dbReference type="STRING" id="108003.B1C78_06370"/>
<dbReference type="PANTHER" id="PTHR30041">
    <property type="entry name" value="ARSENATE REDUCTASE"/>
    <property type="match status" value="1"/>
</dbReference>
<organism evidence="5 6">
    <name type="scientific">Thioalkalivibrio denitrificans</name>
    <dbReference type="NCBI Taxonomy" id="108003"/>
    <lineage>
        <taxon>Bacteria</taxon>
        <taxon>Pseudomonadati</taxon>
        <taxon>Pseudomonadota</taxon>
        <taxon>Gammaproteobacteria</taxon>
        <taxon>Chromatiales</taxon>
        <taxon>Ectothiorhodospiraceae</taxon>
        <taxon>Thioalkalivibrio</taxon>
    </lineage>
</organism>
<comment type="similarity">
    <text evidence="1 3 4">Belongs to the ArsC family.</text>
</comment>
<comment type="catalytic activity">
    <reaction evidence="4">
        <text>[glutaredoxin]-dithiol + arsenate + glutathione + H(+) = glutathionyl-S-S-[glutaredoxin] + arsenite + H2O</text>
        <dbReference type="Rhea" id="RHEA:22016"/>
        <dbReference type="Rhea" id="RHEA-COMP:10729"/>
        <dbReference type="Rhea" id="RHEA-COMP:17668"/>
        <dbReference type="ChEBI" id="CHEBI:15377"/>
        <dbReference type="ChEBI" id="CHEBI:15378"/>
        <dbReference type="ChEBI" id="CHEBI:29242"/>
        <dbReference type="ChEBI" id="CHEBI:29950"/>
        <dbReference type="ChEBI" id="CHEBI:48597"/>
        <dbReference type="ChEBI" id="CHEBI:57925"/>
        <dbReference type="ChEBI" id="CHEBI:146199"/>
        <dbReference type="EC" id="1.20.4.1"/>
    </reaction>
</comment>
<dbReference type="PROSITE" id="PS51353">
    <property type="entry name" value="ARSC"/>
    <property type="match status" value="1"/>
</dbReference>
<dbReference type="CDD" id="cd03034">
    <property type="entry name" value="ArsC_ArsC"/>
    <property type="match status" value="1"/>
</dbReference>